<dbReference type="EMBL" id="JASBNA010000050">
    <property type="protein sequence ID" value="KAK7680302.1"/>
    <property type="molecule type" value="Genomic_DNA"/>
</dbReference>
<evidence type="ECO:0000313" key="2">
    <source>
        <dbReference type="EMBL" id="KAK7680302.1"/>
    </source>
</evidence>
<evidence type="ECO:0000313" key="3">
    <source>
        <dbReference type="Proteomes" id="UP001385951"/>
    </source>
</evidence>
<keyword evidence="3" id="KW-1185">Reference proteome</keyword>
<feature type="compositionally biased region" description="Polar residues" evidence="1">
    <location>
        <begin position="13"/>
        <end position="24"/>
    </location>
</feature>
<feature type="region of interest" description="Disordered" evidence="1">
    <location>
        <begin position="72"/>
        <end position="94"/>
    </location>
</feature>
<proteinExistence type="predicted"/>
<dbReference type="AlphaFoldDB" id="A0AAW0FJA0"/>
<protein>
    <submittedName>
        <fullName evidence="2">Uncharacterized protein</fullName>
    </submittedName>
</protein>
<feature type="region of interest" description="Disordered" evidence="1">
    <location>
        <begin position="1"/>
        <end position="24"/>
    </location>
</feature>
<organism evidence="2 3">
    <name type="scientific">Cerrena zonata</name>
    <dbReference type="NCBI Taxonomy" id="2478898"/>
    <lineage>
        <taxon>Eukaryota</taxon>
        <taxon>Fungi</taxon>
        <taxon>Dikarya</taxon>
        <taxon>Basidiomycota</taxon>
        <taxon>Agaricomycotina</taxon>
        <taxon>Agaricomycetes</taxon>
        <taxon>Polyporales</taxon>
        <taxon>Cerrenaceae</taxon>
        <taxon>Cerrena</taxon>
    </lineage>
</organism>
<comment type="caution">
    <text evidence="2">The sequence shown here is derived from an EMBL/GenBank/DDBJ whole genome shotgun (WGS) entry which is preliminary data.</text>
</comment>
<sequence length="115" mass="12649">MGRCDGGRRTHRQSQGFNKSEGRTQITISSYRAQEHFPSLPSPAAIAAIANFHLLSKQNGVIQLMPIFPTPSRANHSSQIGRIHHPTRHSPADPLLDRLRSSSVLHSFVSSSMSP</sequence>
<name>A0AAW0FJA0_9APHY</name>
<reference evidence="2 3" key="1">
    <citation type="submission" date="2022-09" db="EMBL/GenBank/DDBJ databases">
        <authorList>
            <person name="Palmer J.M."/>
        </authorList>
    </citation>
    <scope>NUCLEOTIDE SEQUENCE [LARGE SCALE GENOMIC DNA]</scope>
    <source>
        <strain evidence="2 3">DSM 7382</strain>
    </source>
</reference>
<gene>
    <name evidence="2" type="ORF">QCA50_016542</name>
</gene>
<accession>A0AAW0FJA0</accession>
<evidence type="ECO:0000256" key="1">
    <source>
        <dbReference type="SAM" id="MobiDB-lite"/>
    </source>
</evidence>
<dbReference type="Proteomes" id="UP001385951">
    <property type="component" value="Unassembled WGS sequence"/>
</dbReference>